<dbReference type="eggNOG" id="ENOG502R9Z3">
    <property type="taxonomic scope" value="Eukaryota"/>
</dbReference>
<name>A3M069_PICST</name>
<keyword evidence="3" id="KW-1185">Reference proteome</keyword>
<dbReference type="AlphaFoldDB" id="A3M069"/>
<evidence type="ECO:0000256" key="1">
    <source>
        <dbReference type="SAM" id="MobiDB-lite"/>
    </source>
</evidence>
<dbReference type="Proteomes" id="UP000002258">
    <property type="component" value="Chromosome 8"/>
</dbReference>
<gene>
    <name evidence="2" type="ORF">PICST_33805</name>
</gene>
<reference evidence="2 3" key="1">
    <citation type="journal article" date="2007" name="Nat. Biotechnol.">
        <title>Genome sequence of the lignocellulose-bioconverting and xylose-fermenting yeast Pichia stipitis.</title>
        <authorList>
            <person name="Jeffries T.W."/>
            <person name="Grigoriev I.V."/>
            <person name="Grimwood J."/>
            <person name="Laplaza J.M."/>
            <person name="Aerts A."/>
            <person name="Salamov A."/>
            <person name="Schmutz J."/>
            <person name="Lindquist E."/>
            <person name="Dehal P."/>
            <person name="Shapiro H."/>
            <person name="Jin Y.S."/>
            <person name="Passoth V."/>
            <person name="Richardson P.M."/>
        </authorList>
    </citation>
    <scope>NUCLEOTIDE SEQUENCE [LARGE SCALE GENOMIC DNA]</scope>
    <source>
        <strain evidence="3">ATCC 58785 / CBS 6054 / NBRC 10063 / NRRL Y-11545</strain>
    </source>
</reference>
<sequence>MDRSNFRKRKRVPSFQPEGSGLLLSDPPQAKQAENIITDEKVINYILKLQPKTTERKEVFLKLVLSYTEAEFLSSSELNLEDALSKKFQVKSFSISPQVDGVVDRFITLYGDNESIARGVVYISFLLKVKLNRFIRGELYTLKSNNYDIEMVIRREVYPHDNFLDSFNFNLYEDTFPLWYNQNRGVHLLHIRSDFLTLFLFTSALLLRYKDSEEDFIIVQTPLFGVHTDPNLFAISDTNKEMLEKSRNGVVSYLHPK</sequence>
<feature type="compositionally biased region" description="Basic residues" evidence="1">
    <location>
        <begin position="1"/>
        <end position="12"/>
    </location>
</feature>
<feature type="region of interest" description="Disordered" evidence="1">
    <location>
        <begin position="1"/>
        <end position="27"/>
    </location>
</feature>
<accession>A3M069</accession>
<protein>
    <submittedName>
        <fullName evidence="2">Uncharacterized protein</fullName>
    </submittedName>
</protein>
<dbReference type="GeneID" id="4840810"/>
<evidence type="ECO:0000313" key="2">
    <source>
        <dbReference type="EMBL" id="ABN68664.2"/>
    </source>
</evidence>
<dbReference type="HOGENOM" id="CLU_071625_0_0_1"/>
<dbReference type="EMBL" id="CP000502">
    <property type="protein sequence ID" value="ABN68664.2"/>
    <property type="molecule type" value="Genomic_DNA"/>
</dbReference>
<proteinExistence type="predicted"/>
<dbReference type="InParanoid" id="A3M069"/>
<evidence type="ECO:0000313" key="3">
    <source>
        <dbReference type="Proteomes" id="UP000002258"/>
    </source>
</evidence>
<dbReference type="RefSeq" id="XP_001386693.2">
    <property type="nucleotide sequence ID" value="XM_001386656.1"/>
</dbReference>
<dbReference type="OrthoDB" id="4081078at2759"/>
<organism evidence="2 3">
    <name type="scientific">Scheffersomyces stipitis (strain ATCC 58785 / CBS 6054 / NBRC 10063 / NRRL Y-11545)</name>
    <name type="common">Yeast</name>
    <name type="synonym">Pichia stipitis</name>
    <dbReference type="NCBI Taxonomy" id="322104"/>
    <lineage>
        <taxon>Eukaryota</taxon>
        <taxon>Fungi</taxon>
        <taxon>Dikarya</taxon>
        <taxon>Ascomycota</taxon>
        <taxon>Saccharomycotina</taxon>
        <taxon>Pichiomycetes</taxon>
        <taxon>Debaryomycetaceae</taxon>
        <taxon>Scheffersomyces</taxon>
    </lineage>
</organism>
<dbReference type="KEGG" id="pic:PICST_33805"/>
<dbReference type="OMA" id="TRIDYND"/>